<dbReference type="InterPro" id="IPR017856">
    <property type="entry name" value="Integrase-like_N"/>
</dbReference>
<evidence type="ECO:0000256" key="3">
    <source>
        <dbReference type="ARBA" id="ARBA00022722"/>
    </source>
</evidence>
<dbReference type="GO" id="GO:0044826">
    <property type="term" value="P:viral genome integration into host DNA"/>
    <property type="evidence" value="ECO:0007669"/>
    <property type="project" value="UniProtKB-KW"/>
</dbReference>
<keyword evidence="8 19" id="KW-0695">RNA-directed DNA polymerase</keyword>
<keyword evidence="7" id="KW-0229">DNA integration</keyword>
<proteinExistence type="predicted"/>
<dbReference type="GO" id="GO:0046718">
    <property type="term" value="P:symbiont entry into host cell"/>
    <property type="evidence" value="ECO:0007669"/>
    <property type="project" value="UniProtKB-KW"/>
</dbReference>
<evidence type="ECO:0000259" key="16">
    <source>
        <dbReference type="PROSITE" id="PS50879"/>
    </source>
</evidence>
<keyword evidence="12" id="KW-0863">Zinc-finger</keyword>
<dbReference type="Gene3D" id="1.10.10.200">
    <property type="match status" value="1"/>
</dbReference>
<evidence type="ECO:0000256" key="10">
    <source>
        <dbReference type="ARBA" id="ARBA00023195"/>
    </source>
</evidence>
<evidence type="ECO:0000256" key="6">
    <source>
        <dbReference type="ARBA" id="ARBA00022801"/>
    </source>
</evidence>
<dbReference type="PROSITE" id="PS51027">
    <property type="entry name" value="INTEGRASE_DBD"/>
    <property type="match status" value="1"/>
</dbReference>
<evidence type="ECO:0000313" key="19">
    <source>
        <dbReference type="EMBL" id="CAF25156.1"/>
    </source>
</evidence>
<evidence type="ECO:0000256" key="9">
    <source>
        <dbReference type="ARBA" id="ARBA00023125"/>
    </source>
</evidence>
<evidence type="ECO:0000256" key="12">
    <source>
        <dbReference type="PROSITE-ProRule" id="PRU00450"/>
    </source>
</evidence>
<keyword evidence="1" id="KW-0808">Transferase</keyword>
<dbReference type="Gene3D" id="3.30.420.10">
    <property type="entry name" value="Ribonuclease H-like superfamily/Ribonuclease H"/>
    <property type="match status" value="2"/>
</dbReference>
<dbReference type="Pfam" id="PF06817">
    <property type="entry name" value="RVT_thumb"/>
    <property type="match status" value="1"/>
</dbReference>
<evidence type="ECO:0000256" key="4">
    <source>
        <dbReference type="ARBA" id="ARBA00022723"/>
    </source>
</evidence>
<dbReference type="SUPFAM" id="SSF56672">
    <property type="entry name" value="DNA/RNA polymerases"/>
    <property type="match status" value="1"/>
</dbReference>
<keyword evidence="3" id="KW-0540">Nuclease</keyword>
<dbReference type="CDD" id="cd01645">
    <property type="entry name" value="RT_Rtv"/>
    <property type="match status" value="1"/>
</dbReference>
<dbReference type="InterPro" id="IPR001584">
    <property type="entry name" value="Integrase_cat-core"/>
</dbReference>
<dbReference type="EMBL" id="AJ623289">
    <property type="protein sequence ID" value="CAF25156.1"/>
    <property type="molecule type" value="Genomic_DNA"/>
</dbReference>
<organism evidence="19">
    <name type="scientific">Avian endogenous retrovirus EAV-HP</name>
    <dbReference type="NCBI Taxonomy" id="93465"/>
    <lineage>
        <taxon>Viruses</taxon>
        <taxon>Riboviria</taxon>
        <taxon>Pararnavirae</taxon>
        <taxon>Artverviricota</taxon>
        <taxon>Revtraviricetes</taxon>
        <taxon>Ortervirales</taxon>
        <taxon>Retroviridae</taxon>
    </lineage>
</organism>
<dbReference type="InterPro" id="IPR043502">
    <property type="entry name" value="DNA/RNA_pol_sf"/>
</dbReference>
<feature type="DNA-binding region" description="Integrase-type" evidence="13">
    <location>
        <begin position="802"/>
        <end position="850"/>
    </location>
</feature>
<evidence type="ECO:0000256" key="8">
    <source>
        <dbReference type="ARBA" id="ARBA00022918"/>
    </source>
</evidence>
<dbReference type="GO" id="GO:0015074">
    <property type="term" value="P:DNA integration"/>
    <property type="evidence" value="ECO:0007669"/>
    <property type="project" value="UniProtKB-KW"/>
</dbReference>
<evidence type="ECO:0000256" key="11">
    <source>
        <dbReference type="ARBA" id="ARBA00023296"/>
    </source>
</evidence>
<keyword evidence="10" id="KW-1179">Viral genome integration</keyword>
<dbReference type="Pfam" id="PF00078">
    <property type="entry name" value="RVT_1"/>
    <property type="match status" value="1"/>
</dbReference>
<evidence type="ECO:0000259" key="18">
    <source>
        <dbReference type="PROSITE" id="PS51027"/>
    </source>
</evidence>
<dbReference type="InterPro" id="IPR036397">
    <property type="entry name" value="RNaseH_sf"/>
</dbReference>
<keyword evidence="6" id="KW-0378">Hydrolase</keyword>
<dbReference type="Gene3D" id="3.30.70.270">
    <property type="match status" value="2"/>
</dbReference>
<feature type="domain" description="Reverse transcriptase" evidence="15">
    <location>
        <begin position="48"/>
        <end position="238"/>
    </location>
</feature>
<dbReference type="Pfam" id="PF00665">
    <property type="entry name" value="rve"/>
    <property type="match status" value="1"/>
</dbReference>
<dbReference type="InterPro" id="IPR003308">
    <property type="entry name" value="Integrase_Zn-bd_dom_N"/>
</dbReference>
<dbReference type="GO" id="GO:0004523">
    <property type="term" value="F:RNA-DNA hybrid ribonuclease activity"/>
    <property type="evidence" value="ECO:0007669"/>
    <property type="project" value="InterPro"/>
</dbReference>
<keyword evidence="12" id="KW-0862">Zinc</keyword>
<dbReference type="PROSITE" id="PS50879">
    <property type="entry name" value="RNASE_H_1"/>
    <property type="match status" value="1"/>
</dbReference>
<dbReference type="GO" id="GO:0003964">
    <property type="term" value="F:RNA-directed DNA polymerase activity"/>
    <property type="evidence" value="ECO:0007669"/>
    <property type="project" value="UniProtKB-KW"/>
</dbReference>
<dbReference type="Gene3D" id="2.30.30.10">
    <property type="entry name" value="Integrase, C-terminal domain superfamily, retroviral"/>
    <property type="match status" value="1"/>
</dbReference>
<evidence type="ECO:0000259" key="14">
    <source>
        <dbReference type="PROSITE" id="PS50876"/>
    </source>
</evidence>
<keyword evidence="2" id="KW-0548">Nucleotidyltransferase</keyword>
<name>Q6A2B3_9RETR</name>
<dbReference type="InterPro" id="IPR000477">
    <property type="entry name" value="RT_dom"/>
</dbReference>
<dbReference type="InterPro" id="IPR043128">
    <property type="entry name" value="Rev_trsase/Diguanyl_cyclase"/>
</dbReference>
<dbReference type="PANTHER" id="PTHR41694">
    <property type="entry name" value="ENDOGENOUS RETROVIRUS GROUP K MEMBER POL PROTEIN"/>
    <property type="match status" value="1"/>
</dbReference>
<dbReference type="Pfam" id="PF02022">
    <property type="entry name" value="Integrase_Zn"/>
    <property type="match status" value="1"/>
</dbReference>
<reference evidence="19" key="1">
    <citation type="journal article" date="2004" name="J. Virol.">
        <title>Assessing the roles of endogenous retrovirus EAV-HP in avian leukosis virus subgroup J emergence and tolerance.</title>
        <authorList>
            <person name="Sacco M.A."/>
            <person name="Howes K."/>
            <person name="Smith L."/>
            <person name="Nair V.K."/>
        </authorList>
    </citation>
    <scope>NUCLEOTIDE SEQUENCE</scope>
</reference>
<protein>
    <submittedName>
        <fullName evidence="19">Reverse transcriptase/integrase</fullName>
    </submittedName>
</protein>
<evidence type="ECO:0000256" key="13">
    <source>
        <dbReference type="PROSITE-ProRule" id="PRU00506"/>
    </source>
</evidence>
<keyword evidence="11" id="KW-1160">Virus entry into host cell</keyword>
<dbReference type="PROSITE" id="PS50876">
    <property type="entry name" value="ZF_INTEGRASE"/>
    <property type="match status" value="1"/>
</dbReference>
<evidence type="ECO:0000259" key="15">
    <source>
        <dbReference type="PROSITE" id="PS50878"/>
    </source>
</evidence>
<sequence>MGATVCQLSAQYAIPLRWKPDTRPVWVDQWPLPKEKLDALQTLVARELRLGHIEPSLSRWNTPVFVIQKKSGAFRLLHDLRAVNSQLIPFGVVQQGAPVLSAVPEEWEVTAIDLKDCFFSIPLAEQDREAFAFTVPVSNNQRPTQRYQWRVLPQGMACSPTICQMVVGKILGPLHHTSEASECIILHYMDDLLLAAPTLARLQDLETCVISLLTKAGFTVSSEKIQRGSGVQFLGYKFDEGTVRPTGVNITPRIRTLWDVQKLVGALQWIRGALGIPPRLMQPFYDQLKGSDPREPRTFTPDMSEAWDEIVTSCLHTALSRYNCKKELEVAVCKCDSGATGLLGQDLGAKPQPLWWNYSVQPVHAFTSWLEVLAKLICKCRLSAVRIFGQEPSVIYLPRSFRDTSPLPEPILLALVGSSATVTFTDSLSIFELARPMQLSLRCRVQASPVDGPTLFTDASSSTGQGAVVWGRGSCWKSVIFQDVTASVQILEVRAVALALRLWPTIPCNIVTDSAFAAKLLLSMGQEGISSTEAAMVLEDSLCTRTAPVAVMHVRSHSEVPGFFSEGNAAADRAAGTHVFTLKTARELHSTLHIGARALSRTCGIPLTAARDVVQACPHCNSAPAIGSGVNPRGVGPLQIWQTDFTWEDRFSPRRWLAVTVDTASTALVATQHAKANSTSAQAHWAVAIAILGLPAQIKTDNGSCFTSRSTQEWLSRWGIQHVTGIPGNSQGQAIVERANRLLKDKIRVLGEGEGYKDKIPVGRQPEILARALYALNHFERGDAKRTPVEKHWQPKILEEGPLVKVKTNIGVWEPGWRILVWGRGYAAVKHAESGRVVWVPARKVKPDLSKEDDNVEH</sequence>
<feature type="domain" description="Integrase-type" evidence="18">
    <location>
        <begin position="802"/>
        <end position="850"/>
    </location>
</feature>
<evidence type="ECO:0000259" key="17">
    <source>
        <dbReference type="PROSITE" id="PS50994"/>
    </source>
</evidence>
<keyword evidence="5" id="KW-0255">Endonuclease</keyword>
<evidence type="ECO:0000256" key="2">
    <source>
        <dbReference type="ARBA" id="ARBA00022695"/>
    </source>
</evidence>
<dbReference type="GO" id="GO:0075713">
    <property type="term" value="P:establishment of integrated proviral latency"/>
    <property type="evidence" value="ECO:0007669"/>
    <property type="project" value="UniProtKB-KW"/>
</dbReference>
<feature type="domain" description="RNase H type-1" evidence="16">
    <location>
        <begin position="449"/>
        <end position="580"/>
    </location>
</feature>
<keyword evidence="9" id="KW-0238">DNA-binding</keyword>
<dbReference type="InterPro" id="IPR001037">
    <property type="entry name" value="Integrase_C_retrovir"/>
</dbReference>
<dbReference type="Pfam" id="PF00075">
    <property type="entry name" value="RNase_H"/>
    <property type="match status" value="1"/>
</dbReference>
<dbReference type="GO" id="GO:0008270">
    <property type="term" value="F:zinc ion binding"/>
    <property type="evidence" value="ECO:0007669"/>
    <property type="project" value="UniProtKB-KW"/>
</dbReference>
<dbReference type="PROSITE" id="PS50994">
    <property type="entry name" value="INTEGRASE"/>
    <property type="match status" value="1"/>
</dbReference>
<dbReference type="Gene3D" id="3.10.10.10">
    <property type="entry name" value="HIV Type 1 Reverse Transcriptase, subunit A, domain 1"/>
    <property type="match status" value="1"/>
</dbReference>
<dbReference type="PROSITE" id="PS50878">
    <property type="entry name" value="RT_POL"/>
    <property type="match status" value="1"/>
</dbReference>
<dbReference type="InterPro" id="IPR010661">
    <property type="entry name" value="RVT_thumb"/>
</dbReference>
<evidence type="ECO:0000256" key="5">
    <source>
        <dbReference type="ARBA" id="ARBA00022759"/>
    </source>
</evidence>
<dbReference type="SUPFAM" id="SSF53098">
    <property type="entry name" value="Ribonuclease H-like"/>
    <property type="match status" value="2"/>
</dbReference>
<evidence type="ECO:0000256" key="7">
    <source>
        <dbReference type="ARBA" id="ARBA00022908"/>
    </source>
</evidence>
<dbReference type="InterPro" id="IPR002156">
    <property type="entry name" value="RNaseH_domain"/>
</dbReference>
<accession>Q6A2B3</accession>
<dbReference type="InterPro" id="IPR012337">
    <property type="entry name" value="RNaseH-like_sf"/>
</dbReference>
<dbReference type="SUPFAM" id="SSF50122">
    <property type="entry name" value="DNA-binding domain of retroviral integrase"/>
    <property type="match status" value="1"/>
</dbReference>
<keyword evidence="4" id="KW-0479">Metal-binding</keyword>
<dbReference type="InterPro" id="IPR036862">
    <property type="entry name" value="Integrase_C_dom_sf_retrovir"/>
</dbReference>
<feature type="domain" description="Integrase catalytic" evidence="17">
    <location>
        <begin position="633"/>
        <end position="796"/>
    </location>
</feature>
<evidence type="ECO:0000256" key="1">
    <source>
        <dbReference type="ARBA" id="ARBA00022679"/>
    </source>
</evidence>
<dbReference type="GO" id="GO:0003677">
    <property type="term" value="F:DNA binding"/>
    <property type="evidence" value="ECO:0007669"/>
    <property type="project" value="UniProtKB-KW"/>
</dbReference>
<dbReference type="PANTHER" id="PTHR41694:SF3">
    <property type="entry name" value="RNA-DIRECTED DNA POLYMERASE-RELATED"/>
    <property type="match status" value="1"/>
</dbReference>
<dbReference type="SUPFAM" id="SSF46919">
    <property type="entry name" value="N-terminal Zn binding domain of HIV integrase"/>
    <property type="match status" value="1"/>
</dbReference>
<feature type="domain" description="Integrase-type" evidence="14">
    <location>
        <begin position="580"/>
        <end position="621"/>
    </location>
</feature>
<dbReference type="GO" id="GO:0035613">
    <property type="term" value="F:RNA stem-loop binding"/>
    <property type="evidence" value="ECO:0007669"/>
    <property type="project" value="TreeGrafter"/>
</dbReference>
<gene>
    <name evidence="19" type="primary">pol</name>
</gene>